<evidence type="ECO:0000313" key="1">
    <source>
        <dbReference type="EMBL" id="UOE35713.1"/>
    </source>
</evidence>
<sequence>MKAFLLLVLRTIVAWALLGGLPTAQASHMLGGEMTYRSLGNNQYRVRFRLYQDCSGAPTTALTLECRNGGGCNTAATLTAPLLQQGIAFEPAALCVSVPTSCQNPASAYAAFRFVNYEATVTLAPGQWTLSTYQNSRPPLVNVVAGDLYAEAYLDNRGSGVANNSPQFDADDIPVQYINWRQRTTFSFSALEADGDSVVYSLAAPMQACNTPVVYNSTPSQYVIACFPTGLPCFINQSVVPPSVFSPANPMLLGCDTVGTCPTKTLVLRTQHFNHEARTITVQPGYYNASTSPSSGNNKYLQAVRIDEYRYVNGVRRLIGRVYHEMVLIVTDGGGNTVPNPVQVANQTTNSGARIINALDTTRVEVEACSYSRLALDFTDPDNLRMPSVGQLLTVTVPADLNTNPLLLDAGDVGTFSLSGNGTARPRGTLYLQPSASAAGRTIRINVRVEDNACPVKGRQNRVIVIKIRKSLRAAIALAGTLAPVRTYSLPIGSTLDLRGLAMRPDSLRRFASGTTVAQTYNYQWQVRGNGLNPAQATSGSITVAPTVPSRYLLAVTPAGGFSGGCGDTTSVLVTLMMPLAPVVTASGTVLRSSYATGNQWYLNGQLIPGATGQTITATGGGTYTVMVTIVAGGVTYTSPMSSPLTLLSAARPLPGSSLSVAPNPTPDGRLQLTLTGYTQPVSLSVLDALGRRVADATVPAPNPQGSTQELDLSRCEAGLYLLQVRTATSLEIRRIVRQ</sequence>
<proteinExistence type="predicted"/>
<protein>
    <submittedName>
        <fullName evidence="1">T9SS type A sorting domain-containing protein</fullName>
    </submittedName>
</protein>
<keyword evidence="2" id="KW-1185">Reference proteome</keyword>
<evidence type="ECO:0000313" key="2">
    <source>
        <dbReference type="Proteomes" id="UP000831390"/>
    </source>
</evidence>
<dbReference type="NCBIfam" id="TIGR04183">
    <property type="entry name" value="Por_Secre_tail"/>
    <property type="match status" value="1"/>
</dbReference>
<dbReference type="RefSeq" id="WP_243518283.1">
    <property type="nucleotide sequence ID" value="NZ_CP094534.1"/>
</dbReference>
<accession>A0ABY4BD48</accession>
<dbReference type="Proteomes" id="UP000831390">
    <property type="component" value="Chromosome"/>
</dbReference>
<name>A0ABY4BD48_9BACT</name>
<organism evidence="1 2">
    <name type="scientific">Hymenobacter monticola</name>
    <dbReference type="NCBI Taxonomy" id="1705399"/>
    <lineage>
        <taxon>Bacteria</taxon>
        <taxon>Pseudomonadati</taxon>
        <taxon>Bacteroidota</taxon>
        <taxon>Cytophagia</taxon>
        <taxon>Cytophagales</taxon>
        <taxon>Hymenobacteraceae</taxon>
        <taxon>Hymenobacter</taxon>
    </lineage>
</organism>
<gene>
    <name evidence="1" type="ORF">MTP16_08705</name>
</gene>
<reference evidence="1 2" key="1">
    <citation type="submission" date="2022-03" db="EMBL/GenBank/DDBJ databases">
        <title>Hymenobactersp. isolated from the air.</title>
        <authorList>
            <person name="Won M."/>
            <person name="Kwon S.-W."/>
        </authorList>
    </citation>
    <scope>NUCLEOTIDE SEQUENCE [LARGE SCALE GENOMIC DNA]</scope>
    <source>
        <strain evidence="1 2">KACC 22596</strain>
    </source>
</reference>
<dbReference type="InterPro" id="IPR026444">
    <property type="entry name" value="Secre_tail"/>
</dbReference>
<dbReference type="EMBL" id="CP094534">
    <property type="protein sequence ID" value="UOE35713.1"/>
    <property type="molecule type" value="Genomic_DNA"/>
</dbReference>